<dbReference type="AlphaFoldDB" id="A0A231H560"/>
<dbReference type="RefSeq" id="WP_094026240.1">
    <property type="nucleotide sequence ID" value="NZ_NGAF01000008.1"/>
</dbReference>
<dbReference type="PANTHER" id="PTHR43784:SF2">
    <property type="entry name" value="GDSL-LIKE LIPASE_ACYLHYDROLASE, PUTATIVE (AFU_ORTHOLOGUE AFUA_2G00820)-RELATED"/>
    <property type="match status" value="1"/>
</dbReference>
<evidence type="ECO:0000313" key="3">
    <source>
        <dbReference type="Proteomes" id="UP000215506"/>
    </source>
</evidence>
<gene>
    <name evidence="2" type="ORF">B7C42_04206</name>
</gene>
<organism evidence="2 3">
    <name type="scientific">Nocardia cerradoensis</name>
    <dbReference type="NCBI Taxonomy" id="85688"/>
    <lineage>
        <taxon>Bacteria</taxon>
        <taxon>Bacillati</taxon>
        <taxon>Actinomycetota</taxon>
        <taxon>Actinomycetes</taxon>
        <taxon>Mycobacteriales</taxon>
        <taxon>Nocardiaceae</taxon>
        <taxon>Nocardia</taxon>
    </lineage>
</organism>
<dbReference type="InterPro" id="IPR013830">
    <property type="entry name" value="SGNH_hydro"/>
</dbReference>
<evidence type="ECO:0000313" key="2">
    <source>
        <dbReference type="EMBL" id="OXR43967.1"/>
    </source>
</evidence>
<name>A0A231H560_9NOCA</name>
<dbReference type="InterPro" id="IPR053140">
    <property type="entry name" value="GDSL_Rv0518-like"/>
</dbReference>
<feature type="domain" description="SGNH hydrolase-type esterase" evidence="1">
    <location>
        <begin position="178"/>
        <end position="359"/>
    </location>
</feature>
<dbReference type="PANTHER" id="PTHR43784">
    <property type="entry name" value="GDSL-LIKE LIPASE/ACYLHYDROLASE, PUTATIVE (AFU_ORTHOLOGUE AFUA_2G00820)-RELATED"/>
    <property type="match status" value="1"/>
</dbReference>
<accession>A0A231H560</accession>
<dbReference type="SUPFAM" id="SSF52266">
    <property type="entry name" value="SGNH hydrolase"/>
    <property type="match status" value="1"/>
</dbReference>
<reference evidence="2 3" key="1">
    <citation type="submission" date="2017-07" db="EMBL/GenBank/DDBJ databases">
        <title>First draft Genome Sequence of Nocardia cerradoensis isolated from human infection.</title>
        <authorList>
            <person name="Carrasco G."/>
        </authorList>
    </citation>
    <scope>NUCLEOTIDE SEQUENCE [LARGE SCALE GENOMIC DNA]</scope>
    <source>
        <strain evidence="2 3">CNM20130759</strain>
    </source>
</reference>
<dbReference type="InterPro" id="IPR036514">
    <property type="entry name" value="SGNH_hydro_sf"/>
</dbReference>
<dbReference type="EMBL" id="NGAF01000008">
    <property type="protein sequence ID" value="OXR43967.1"/>
    <property type="molecule type" value="Genomic_DNA"/>
</dbReference>
<proteinExistence type="predicted"/>
<comment type="caution">
    <text evidence="2">The sequence shown here is derived from an EMBL/GenBank/DDBJ whole genome shotgun (WGS) entry which is preliminary data.</text>
</comment>
<dbReference type="Proteomes" id="UP000215506">
    <property type="component" value="Unassembled WGS sequence"/>
</dbReference>
<dbReference type="Pfam" id="PF13472">
    <property type="entry name" value="Lipase_GDSL_2"/>
    <property type="match status" value="1"/>
</dbReference>
<sequence>MTSTWLAGFRSAIISPYEQFQLTEPRGFTDRTVRQVLHMAGGGRQLRVRLSNRYGRDALEIGAARIALRKNGFTAVAETDTVLRFDGADRVRIPAGGEIVSDAVDLAVHGGDDLLLSLYLPGPTGLATFSHQPMEITAVVAGDHTADPDPSEVEEVASRFFVTGVDVLADADTPVLVAFGDSWFDGAGTTLGANRRSVDALNSLLTRGWVVNQGIGGNQLLTDEVGEHALARFDRDVLAVPGVTHVVVNLGINDLGLGEVAAAGDLIAGYTELAARAHAAGLPIYANTIGPFAGVIYPEVNVDPALPVRVVVNEWLRSTTVFDAVFDVAAAVAEPERPDFIRPDLDSGDGLHLNDEGARVMAETMRIPGLR</sequence>
<keyword evidence="3" id="KW-1185">Reference proteome</keyword>
<evidence type="ECO:0000259" key="1">
    <source>
        <dbReference type="Pfam" id="PF13472"/>
    </source>
</evidence>
<protein>
    <recommendedName>
        <fullName evidence="1">SGNH hydrolase-type esterase domain-containing protein</fullName>
    </recommendedName>
</protein>
<dbReference type="Gene3D" id="3.40.50.1110">
    <property type="entry name" value="SGNH hydrolase"/>
    <property type="match status" value="1"/>
</dbReference>